<dbReference type="PROSITE" id="PS51819">
    <property type="entry name" value="VOC"/>
    <property type="match status" value="1"/>
</dbReference>
<accession>A6G556</accession>
<gene>
    <name evidence="2" type="ORF">PPSIR1_06988</name>
</gene>
<dbReference type="InterPro" id="IPR041581">
    <property type="entry name" value="Glyoxalase_6"/>
</dbReference>
<evidence type="ECO:0000313" key="2">
    <source>
        <dbReference type="EMBL" id="EDM78968.1"/>
    </source>
</evidence>
<protein>
    <recommendedName>
        <fullName evidence="1">VOC domain-containing protein</fullName>
    </recommendedName>
</protein>
<dbReference type="STRING" id="391625.PPSIR1_06988"/>
<reference evidence="2 3" key="1">
    <citation type="submission" date="2007-06" db="EMBL/GenBank/DDBJ databases">
        <authorList>
            <person name="Shimkets L."/>
            <person name="Ferriera S."/>
            <person name="Johnson J."/>
            <person name="Kravitz S."/>
            <person name="Beeson K."/>
            <person name="Sutton G."/>
            <person name="Rogers Y.-H."/>
            <person name="Friedman R."/>
            <person name="Frazier M."/>
            <person name="Venter J.C."/>
        </authorList>
    </citation>
    <scope>NUCLEOTIDE SEQUENCE [LARGE SCALE GENOMIC DNA]</scope>
    <source>
        <strain evidence="2 3">SIR-1</strain>
    </source>
</reference>
<dbReference type="InterPro" id="IPR029068">
    <property type="entry name" value="Glyas_Bleomycin-R_OHBP_Dase"/>
</dbReference>
<sequence>MPVPAHCVHYLEIITDDPEGTADFYARAYGWSFAPPDAALGGARVGTLADGSLCGVRAPMHDQERLLVRPYLRVDDIDAAVAKAVALGARLAVEPMPLPGHGRIAIFFLGEIEQGLWEVGE</sequence>
<dbReference type="Proteomes" id="UP000005801">
    <property type="component" value="Unassembled WGS sequence"/>
</dbReference>
<dbReference type="PANTHER" id="PTHR33993">
    <property type="entry name" value="GLYOXALASE-RELATED"/>
    <property type="match status" value="1"/>
</dbReference>
<dbReference type="RefSeq" id="WP_006971855.1">
    <property type="nucleotide sequence ID" value="NZ_ABCS01000024.1"/>
</dbReference>
<feature type="domain" description="VOC" evidence="1">
    <location>
        <begin position="7"/>
        <end position="121"/>
    </location>
</feature>
<comment type="caution">
    <text evidence="2">The sequence shown here is derived from an EMBL/GenBank/DDBJ whole genome shotgun (WGS) entry which is preliminary data.</text>
</comment>
<name>A6G556_9BACT</name>
<dbReference type="Gene3D" id="3.10.180.10">
    <property type="entry name" value="2,3-Dihydroxybiphenyl 1,2-Dioxygenase, domain 1"/>
    <property type="match status" value="1"/>
</dbReference>
<dbReference type="InterPro" id="IPR052164">
    <property type="entry name" value="Anthracycline_SecMetBiosynth"/>
</dbReference>
<organism evidence="2 3">
    <name type="scientific">Plesiocystis pacifica SIR-1</name>
    <dbReference type="NCBI Taxonomy" id="391625"/>
    <lineage>
        <taxon>Bacteria</taxon>
        <taxon>Pseudomonadati</taxon>
        <taxon>Myxococcota</taxon>
        <taxon>Polyangia</taxon>
        <taxon>Nannocystales</taxon>
        <taxon>Nannocystaceae</taxon>
        <taxon>Plesiocystis</taxon>
    </lineage>
</organism>
<evidence type="ECO:0000259" key="1">
    <source>
        <dbReference type="PROSITE" id="PS51819"/>
    </source>
</evidence>
<dbReference type="SUPFAM" id="SSF54593">
    <property type="entry name" value="Glyoxalase/Bleomycin resistance protein/Dihydroxybiphenyl dioxygenase"/>
    <property type="match status" value="1"/>
</dbReference>
<dbReference type="Pfam" id="PF18029">
    <property type="entry name" value="Glyoxalase_6"/>
    <property type="match status" value="1"/>
</dbReference>
<dbReference type="OrthoDB" id="9793039at2"/>
<proteinExistence type="predicted"/>
<dbReference type="AlphaFoldDB" id="A6G556"/>
<keyword evidence="3" id="KW-1185">Reference proteome</keyword>
<dbReference type="InterPro" id="IPR037523">
    <property type="entry name" value="VOC_core"/>
</dbReference>
<dbReference type="EMBL" id="ABCS01000024">
    <property type="protein sequence ID" value="EDM78968.1"/>
    <property type="molecule type" value="Genomic_DNA"/>
</dbReference>
<evidence type="ECO:0000313" key="3">
    <source>
        <dbReference type="Proteomes" id="UP000005801"/>
    </source>
</evidence>